<dbReference type="SUPFAM" id="SSF54637">
    <property type="entry name" value="Thioesterase/thiol ester dehydrase-isomerase"/>
    <property type="match status" value="1"/>
</dbReference>
<evidence type="ECO:0008006" key="3">
    <source>
        <dbReference type="Google" id="ProtNLM"/>
    </source>
</evidence>
<accession>F5J3Q2</accession>
<dbReference type="OrthoDB" id="2922403at2"/>
<proteinExistence type="predicted"/>
<name>F5J3Q2_9BACT</name>
<keyword evidence="2" id="KW-1185">Reference proteome</keyword>
<dbReference type="Pfam" id="PF22817">
    <property type="entry name" value="ApeP-like"/>
    <property type="match status" value="1"/>
</dbReference>
<protein>
    <recommendedName>
        <fullName evidence="3">Hydroxymyristoyl-ACP dehydratase</fullName>
    </recommendedName>
</protein>
<dbReference type="HOGENOM" id="CLU_116661_2_0_10"/>
<sequence>MSKLVIIRGEDILNLIPQRPPIVMVDKFYGIEDDCSYTGLTVSPDNIFIENNRFKEPGIIEHIAQSAAARVGYICRQNNVPVPLGFIGSVDKMTIHTLPKVGEDLDTEIKIIQEVAEITLISATVKTGDNLIAECRMKIFLKKE</sequence>
<dbReference type="AlphaFoldDB" id="F5J3Q2"/>
<dbReference type="EMBL" id="ADLV01000054">
    <property type="protein sequence ID" value="EGJ99706.1"/>
    <property type="molecule type" value="Genomic_DNA"/>
</dbReference>
<dbReference type="RefSeq" id="WP_006801505.1">
    <property type="nucleotide sequence ID" value="NZ_GL891993.1"/>
</dbReference>
<dbReference type="InterPro" id="IPR016776">
    <property type="entry name" value="ApeP-like_dehydratase"/>
</dbReference>
<dbReference type="STRING" id="742766.HMPREF9455_03969"/>
<organism evidence="1 2">
    <name type="scientific">Dysgonomonas gadei ATCC BAA-286</name>
    <dbReference type="NCBI Taxonomy" id="742766"/>
    <lineage>
        <taxon>Bacteria</taxon>
        <taxon>Pseudomonadati</taxon>
        <taxon>Bacteroidota</taxon>
        <taxon>Bacteroidia</taxon>
        <taxon>Bacteroidales</taxon>
        <taxon>Dysgonomonadaceae</taxon>
        <taxon>Dysgonomonas</taxon>
    </lineage>
</organism>
<comment type="caution">
    <text evidence="1">The sequence shown here is derived from an EMBL/GenBank/DDBJ whole genome shotgun (WGS) entry which is preliminary data.</text>
</comment>
<dbReference type="Proteomes" id="UP000004913">
    <property type="component" value="Unassembled WGS sequence"/>
</dbReference>
<evidence type="ECO:0000313" key="2">
    <source>
        <dbReference type="Proteomes" id="UP000004913"/>
    </source>
</evidence>
<dbReference type="Gene3D" id="3.10.129.10">
    <property type="entry name" value="Hotdog Thioesterase"/>
    <property type="match status" value="1"/>
</dbReference>
<reference evidence="1 2" key="1">
    <citation type="submission" date="2011-04" db="EMBL/GenBank/DDBJ databases">
        <title>The Genome Sequence of Dysgonomonas gadei ATCC BAA-286.</title>
        <authorList>
            <consortium name="The Broad Institute Genome Sequencing Platform"/>
            <person name="Earl A."/>
            <person name="Ward D."/>
            <person name="Feldgarden M."/>
            <person name="Gevers D."/>
            <person name="Pudlo N."/>
            <person name="Martens E."/>
            <person name="Allen-Vercoe E."/>
            <person name="Young S.K."/>
            <person name="Zeng Q."/>
            <person name="Gargeya S."/>
            <person name="Fitzgerald M."/>
            <person name="Haas B."/>
            <person name="Abouelleil A."/>
            <person name="Alvarado L."/>
            <person name="Arachchi H.M."/>
            <person name="Berlin A."/>
            <person name="Brown A."/>
            <person name="Chapman S.B."/>
            <person name="Chen Z."/>
            <person name="Dunbar C."/>
            <person name="Freedman E."/>
            <person name="Gearin G."/>
            <person name="Gellesch M."/>
            <person name="Goldberg J."/>
            <person name="Griggs A."/>
            <person name="Gujja S."/>
            <person name="Heiman D."/>
            <person name="Howarth C."/>
            <person name="Larson L."/>
            <person name="Lui A."/>
            <person name="MacDonald P.J.P."/>
            <person name="Mehta T."/>
            <person name="Montmayeur A."/>
            <person name="Murphy C."/>
            <person name="Neiman D."/>
            <person name="Pearson M."/>
            <person name="Priest M."/>
            <person name="Roberts A."/>
            <person name="Saif S."/>
            <person name="Shea T."/>
            <person name="Shenoy N."/>
            <person name="Sisk P."/>
            <person name="Stolte C."/>
            <person name="Sykes S."/>
            <person name="Yandava C."/>
            <person name="Wortman J."/>
            <person name="Nusbaum C."/>
            <person name="Birren B."/>
        </authorList>
    </citation>
    <scope>NUCLEOTIDE SEQUENCE [LARGE SCALE GENOMIC DNA]</scope>
    <source>
        <strain evidence="1 2">ATCC BAA-286</strain>
    </source>
</reference>
<gene>
    <name evidence="1" type="ORF">HMPREF9455_03969</name>
</gene>
<dbReference type="eggNOG" id="COG4706">
    <property type="taxonomic scope" value="Bacteria"/>
</dbReference>
<evidence type="ECO:0000313" key="1">
    <source>
        <dbReference type="EMBL" id="EGJ99706.1"/>
    </source>
</evidence>
<dbReference type="InterPro" id="IPR029069">
    <property type="entry name" value="HotDog_dom_sf"/>
</dbReference>